<dbReference type="PRINTS" id="PR00726">
    <property type="entry name" value="LEXASERPTASE"/>
</dbReference>
<evidence type="ECO:0000256" key="2">
    <source>
        <dbReference type="ARBA" id="ARBA00022763"/>
    </source>
</evidence>
<dbReference type="GO" id="GO:0006355">
    <property type="term" value="P:regulation of DNA-templated transcription"/>
    <property type="evidence" value="ECO:0007669"/>
    <property type="project" value="InterPro"/>
</dbReference>
<dbReference type="GO" id="GO:0009432">
    <property type="term" value="P:SOS response"/>
    <property type="evidence" value="ECO:0007669"/>
    <property type="project" value="UniProtKB-KW"/>
</dbReference>
<evidence type="ECO:0000256" key="7">
    <source>
        <dbReference type="RuleBase" id="RU003991"/>
    </source>
</evidence>
<keyword evidence="9" id="KW-0614">Plasmid</keyword>
<evidence type="ECO:0000256" key="4">
    <source>
        <dbReference type="ARBA" id="ARBA00022813"/>
    </source>
</evidence>
<evidence type="ECO:0000256" key="5">
    <source>
        <dbReference type="ARBA" id="ARBA00023204"/>
    </source>
</evidence>
<dbReference type="InterPro" id="IPR036286">
    <property type="entry name" value="LexA/Signal_pep-like_sf"/>
</dbReference>
<keyword evidence="3 7" id="KW-0378">Hydrolase</keyword>
<keyword evidence="2" id="KW-0227">DNA damage</keyword>
<dbReference type="InterPro" id="IPR039418">
    <property type="entry name" value="LexA-like"/>
</dbReference>
<reference evidence="9" key="1">
    <citation type="journal article" date="2013" name="Antimicrob. Agents Chemother.">
        <title>Complete Sequence of the IncT-Type Plasmid pT-OXA-181 Carrying the blaOXA-181 Carbapenemase Gene from Citrobacter freundii.</title>
        <authorList>
            <person name="Villa L."/>
            <person name="Carattoli A."/>
            <person name="Nordmann P."/>
            <person name="Carta C."/>
            <person name="Poirel L."/>
        </authorList>
    </citation>
    <scope>NUCLEOTIDE SEQUENCE</scope>
    <source>
        <strain evidence="9">CFSTE</strain>
        <plasmid evidence="9">pT-OXA-181</plasmid>
    </source>
</reference>
<sequence>MYSVREALMSLKPMKSAPDTKETIPFFGELVPAGFPSPAAGWEEAELNLHTLVVTHPASTYFLRVTGDSMQDARIHSGDVLVVDRSETPEQGSIVVASIDNEFTVKKLILRPRPCLMPMNPAYPPIYFDPESNDVEIWGVVTYSLMKHKKCMA</sequence>
<dbReference type="InterPro" id="IPR006197">
    <property type="entry name" value="Peptidase_S24_LexA"/>
</dbReference>
<keyword evidence="6" id="KW-0742">SOS response</keyword>
<protein>
    <submittedName>
        <fullName evidence="9">MucA</fullName>
    </submittedName>
</protein>
<dbReference type="InterPro" id="IPR015927">
    <property type="entry name" value="Peptidase_S24_S26A/B/C"/>
</dbReference>
<dbReference type="Pfam" id="PF00717">
    <property type="entry name" value="Peptidase_S24"/>
    <property type="match status" value="1"/>
</dbReference>
<evidence type="ECO:0000256" key="6">
    <source>
        <dbReference type="ARBA" id="ARBA00023236"/>
    </source>
</evidence>
<dbReference type="Gene3D" id="2.10.109.10">
    <property type="entry name" value="Umud Fragment, subunit A"/>
    <property type="match status" value="1"/>
</dbReference>
<dbReference type="CDD" id="cd06529">
    <property type="entry name" value="S24_LexA-like"/>
    <property type="match status" value="1"/>
</dbReference>
<dbReference type="MEROPS" id="S24.003"/>
<dbReference type="AlphaFoldDB" id="L7Z9P9"/>
<dbReference type="GO" id="GO:0006281">
    <property type="term" value="P:DNA repair"/>
    <property type="evidence" value="ECO:0007669"/>
    <property type="project" value="UniProtKB-KW"/>
</dbReference>
<dbReference type="GO" id="GO:0016787">
    <property type="term" value="F:hydrolase activity"/>
    <property type="evidence" value="ECO:0007669"/>
    <property type="project" value="UniProtKB-KW"/>
</dbReference>
<evidence type="ECO:0000259" key="8">
    <source>
        <dbReference type="Pfam" id="PF00717"/>
    </source>
</evidence>
<geneLocation type="plasmid" evidence="9">
    <name>pT-OXA-181</name>
</geneLocation>
<keyword evidence="4 7" id="KW-0068">Autocatalytic cleavage</keyword>
<dbReference type="PANTHER" id="PTHR33516">
    <property type="entry name" value="LEXA REPRESSOR"/>
    <property type="match status" value="1"/>
</dbReference>
<evidence type="ECO:0000256" key="1">
    <source>
        <dbReference type="ARBA" id="ARBA00007484"/>
    </source>
</evidence>
<comment type="similarity">
    <text evidence="1 7">Belongs to the peptidase S24 family.</text>
</comment>
<feature type="domain" description="Peptidase S24/S26A/S26B/S26C" evidence="8">
    <location>
        <begin position="25"/>
        <end position="141"/>
    </location>
</feature>
<dbReference type="PANTHER" id="PTHR33516:SF2">
    <property type="entry name" value="LEXA REPRESSOR-RELATED"/>
    <property type="match status" value="1"/>
</dbReference>
<dbReference type="InterPro" id="IPR050077">
    <property type="entry name" value="LexA_repressor"/>
</dbReference>
<name>L7Z9P9_CITFR</name>
<dbReference type="GO" id="GO:0003677">
    <property type="term" value="F:DNA binding"/>
    <property type="evidence" value="ECO:0007669"/>
    <property type="project" value="InterPro"/>
</dbReference>
<proteinExistence type="inferred from homology"/>
<organism evidence="9">
    <name type="scientific">Citrobacter freundii</name>
    <dbReference type="NCBI Taxonomy" id="546"/>
    <lineage>
        <taxon>Bacteria</taxon>
        <taxon>Pseudomonadati</taxon>
        <taxon>Pseudomonadota</taxon>
        <taxon>Gammaproteobacteria</taxon>
        <taxon>Enterobacterales</taxon>
        <taxon>Enterobacteriaceae</taxon>
        <taxon>Citrobacter</taxon>
        <taxon>Citrobacter freundii complex</taxon>
    </lineage>
</organism>
<evidence type="ECO:0000256" key="3">
    <source>
        <dbReference type="ARBA" id="ARBA00022801"/>
    </source>
</evidence>
<dbReference type="SUPFAM" id="SSF51306">
    <property type="entry name" value="LexA/Signal peptidase"/>
    <property type="match status" value="1"/>
</dbReference>
<evidence type="ECO:0000313" key="9">
    <source>
        <dbReference type="EMBL" id="AGE11228.1"/>
    </source>
</evidence>
<keyword evidence="5" id="KW-0234">DNA repair</keyword>
<dbReference type="EMBL" id="JQ996150">
    <property type="protein sequence ID" value="AGE11228.1"/>
    <property type="molecule type" value="Genomic_DNA"/>
</dbReference>
<dbReference type="NCBIfam" id="NF007621">
    <property type="entry name" value="PRK10276.1"/>
    <property type="match status" value="1"/>
</dbReference>
<accession>L7Z9P9</accession>